<evidence type="ECO:0000256" key="5">
    <source>
        <dbReference type="ARBA" id="ARBA00023002"/>
    </source>
</evidence>
<evidence type="ECO:0000256" key="1">
    <source>
        <dbReference type="ARBA" id="ARBA00004196"/>
    </source>
</evidence>
<keyword evidence="6" id="KW-1015">Disulfide bond</keyword>
<dbReference type="InterPro" id="IPR036249">
    <property type="entry name" value="Thioredoxin-like_sf"/>
</dbReference>
<organism evidence="10 11">
    <name type="scientific">Chitinophaga caseinilytica</name>
    <dbReference type="NCBI Taxonomy" id="2267521"/>
    <lineage>
        <taxon>Bacteria</taxon>
        <taxon>Pseudomonadati</taxon>
        <taxon>Bacteroidota</taxon>
        <taxon>Chitinophagia</taxon>
        <taxon>Chitinophagales</taxon>
        <taxon>Chitinophagaceae</taxon>
        <taxon>Chitinophaga</taxon>
    </lineage>
</organism>
<dbReference type="PANTHER" id="PTHR42852">
    <property type="entry name" value="THIOL:DISULFIDE INTERCHANGE PROTEIN DSBE"/>
    <property type="match status" value="1"/>
</dbReference>
<dbReference type="EMBL" id="CP150096">
    <property type="protein sequence ID" value="WZN44014.1"/>
    <property type="molecule type" value="Genomic_DNA"/>
</dbReference>
<dbReference type="Pfam" id="PF00578">
    <property type="entry name" value="AhpC-TSA"/>
    <property type="match status" value="1"/>
</dbReference>
<evidence type="ECO:0000259" key="9">
    <source>
        <dbReference type="PROSITE" id="PS51352"/>
    </source>
</evidence>
<dbReference type="InterPro" id="IPR050553">
    <property type="entry name" value="Thioredoxin_ResA/DsbE_sf"/>
</dbReference>
<keyword evidence="5" id="KW-0560">Oxidoreductase</keyword>
<keyword evidence="7" id="KW-0676">Redox-active center</keyword>
<evidence type="ECO:0000256" key="4">
    <source>
        <dbReference type="ARBA" id="ARBA00022748"/>
    </source>
</evidence>
<dbReference type="SUPFAM" id="SSF52833">
    <property type="entry name" value="Thioredoxin-like"/>
    <property type="match status" value="1"/>
</dbReference>
<feature type="domain" description="Thioredoxin" evidence="9">
    <location>
        <begin position="245"/>
        <end position="398"/>
    </location>
</feature>
<proteinExistence type="inferred from homology"/>
<keyword evidence="4" id="KW-0201">Cytochrome c-type biogenesis</keyword>
<evidence type="ECO:0000256" key="2">
    <source>
        <dbReference type="ARBA" id="ARBA00006926"/>
    </source>
</evidence>
<dbReference type="PROSITE" id="PS51355">
    <property type="entry name" value="GLUTATHIONE_PEROXID_3"/>
    <property type="match status" value="1"/>
</dbReference>
<dbReference type="InterPro" id="IPR000866">
    <property type="entry name" value="AhpC/TSA"/>
</dbReference>
<dbReference type="InterPro" id="IPR013766">
    <property type="entry name" value="Thioredoxin_domain"/>
</dbReference>
<comment type="similarity">
    <text evidence="2">Belongs to the glutathione peroxidase family.</text>
</comment>
<dbReference type="Proteomes" id="UP001449657">
    <property type="component" value="Chromosome"/>
</dbReference>
<evidence type="ECO:0000256" key="3">
    <source>
        <dbReference type="ARBA" id="ARBA00022559"/>
    </source>
</evidence>
<accession>A0ABZ2Z0H4</accession>
<keyword evidence="3" id="KW-0575">Peroxidase</keyword>
<keyword evidence="8" id="KW-0732">Signal</keyword>
<reference evidence="10 11" key="1">
    <citation type="submission" date="2024-03" db="EMBL/GenBank/DDBJ databases">
        <title>Chitinophaga caseinilytica sp. nov., a casein hydrolysing bacterium isolated from forest soil.</title>
        <authorList>
            <person name="Lee D.S."/>
            <person name="Han D.M."/>
            <person name="Baek J.H."/>
            <person name="Choi D.G."/>
            <person name="Jeon J.H."/>
            <person name="Jeon C.O."/>
        </authorList>
    </citation>
    <scope>NUCLEOTIDE SEQUENCE [LARGE SCALE GENOMIC DNA]</scope>
    <source>
        <strain evidence="10 11">KACC 19118</strain>
    </source>
</reference>
<dbReference type="InterPro" id="IPR025380">
    <property type="entry name" value="DUF4369"/>
</dbReference>
<feature type="signal peptide" evidence="8">
    <location>
        <begin position="1"/>
        <end position="19"/>
    </location>
</feature>
<dbReference type="InterPro" id="IPR000889">
    <property type="entry name" value="Glutathione_peroxidase"/>
</dbReference>
<dbReference type="PROSITE" id="PS51352">
    <property type="entry name" value="THIOREDOXIN_2"/>
    <property type="match status" value="1"/>
</dbReference>
<protein>
    <submittedName>
        <fullName evidence="10">TlpA disulfide reductase family protein</fullName>
    </submittedName>
</protein>
<dbReference type="PROSITE" id="PS00194">
    <property type="entry name" value="THIOREDOXIN_1"/>
    <property type="match status" value="1"/>
</dbReference>
<evidence type="ECO:0000313" key="10">
    <source>
        <dbReference type="EMBL" id="WZN44014.1"/>
    </source>
</evidence>
<dbReference type="CDD" id="cd02966">
    <property type="entry name" value="TlpA_like_family"/>
    <property type="match status" value="1"/>
</dbReference>
<dbReference type="RefSeq" id="WP_341838808.1">
    <property type="nucleotide sequence ID" value="NZ_CP149792.1"/>
</dbReference>
<evidence type="ECO:0000256" key="7">
    <source>
        <dbReference type="ARBA" id="ARBA00023284"/>
    </source>
</evidence>
<dbReference type="Pfam" id="PF14289">
    <property type="entry name" value="DUF4369"/>
    <property type="match status" value="1"/>
</dbReference>
<sequence>MKQIPMLIAASLVITGAQAQSFTLNGTVEGLSKGFAYLNYSNNKGDHKTDSAAIQNGRFTFTGQLDGPTVGHFSLENPKFMSYDADYATLFIEPAKMSLTAKKGALRNVKLTGSRPQNDMAVLEARRKSVNDQLMPLSDEYNKLNNAYIEARRAKKDSATLAGMIHQLDEVKEKMDPYYEQIDAIDKKFIDEHPASFVSVYLLRFRIGNMQLREAETAWKKMPPALQQTGFGKEIKKELDGLRGGSPGSVAHVFTKQDINGQTLSLSDYKGKYVLIDFWASWCGPCRKGNPHLKKLYAQYKDKGFEIIGISDDDGKPEAWKKAVEQDGIGIWKHVLRGLDMKKREKNEPNPEDISDYYGIHSLPTKILIGPDGMIVGRYGGGGEDDDAMDKKLAEVFGKM</sequence>
<keyword evidence="11" id="KW-1185">Reference proteome</keyword>
<gene>
    <name evidence="10" type="ORF">WJU22_14015</name>
</gene>
<comment type="subcellular location">
    <subcellularLocation>
        <location evidence="1">Cell envelope</location>
    </subcellularLocation>
</comment>
<evidence type="ECO:0000313" key="11">
    <source>
        <dbReference type="Proteomes" id="UP001449657"/>
    </source>
</evidence>
<evidence type="ECO:0000256" key="6">
    <source>
        <dbReference type="ARBA" id="ARBA00023157"/>
    </source>
</evidence>
<feature type="chain" id="PRO_5045860568" evidence="8">
    <location>
        <begin position="20"/>
        <end position="400"/>
    </location>
</feature>
<name>A0ABZ2Z0H4_9BACT</name>
<dbReference type="PANTHER" id="PTHR42852:SF6">
    <property type="entry name" value="THIOL:DISULFIDE INTERCHANGE PROTEIN DSBE"/>
    <property type="match status" value="1"/>
</dbReference>
<evidence type="ECO:0000256" key="8">
    <source>
        <dbReference type="SAM" id="SignalP"/>
    </source>
</evidence>
<dbReference type="InterPro" id="IPR017937">
    <property type="entry name" value="Thioredoxin_CS"/>
</dbReference>
<dbReference type="Gene3D" id="3.40.30.10">
    <property type="entry name" value="Glutaredoxin"/>
    <property type="match status" value="1"/>
</dbReference>